<dbReference type="AlphaFoldDB" id="X1HYQ3"/>
<dbReference type="EMBL" id="BARU01028796">
    <property type="protein sequence ID" value="GAH74567.1"/>
    <property type="molecule type" value="Genomic_DNA"/>
</dbReference>
<reference evidence="1" key="1">
    <citation type="journal article" date="2014" name="Front. Microbiol.">
        <title>High frequency of phylogenetically diverse reductive dehalogenase-homologous genes in deep subseafloor sedimentary metagenomes.</title>
        <authorList>
            <person name="Kawai M."/>
            <person name="Futagami T."/>
            <person name="Toyoda A."/>
            <person name="Takaki Y."/>
            <person name="Nishi S."/>
            <person name="Hori S."/>
            <person name="Arai W."/>
            <person name="Tsubouchi T."/>
            <person name="Morono Y."/>
            <person name="Uchiyama I."/>
            <person name="Ito T."/>
            <person name="Fujiyama A."/>
            <person name="Inagaki F."/>
            <person name="Takami H."/>
        </authorList>
    </citation>
    <scope>NUCLEOTIDE SEQUENCE</scope>
    <source>
        <strain evidence="1">Expedition CK06-06</strain>
    </source>
</reference>
<organism evidence="1">
    <name type="scientific">marine sediment metagenome</name>
    <dbReference type="NCBI Taxonomy" id="412755"/>
    <lineage>
        <taxon>unclassified sequences</taxon>
        <taxon>metagenomes</taxon>
        <taxon>ecological metagenomes</taxon>
    </lineage>
</organism>
<feature type="non-terminal residue" evidence="1">
    <location>
        <position position="1"/>
    </location>
</feature>
<proteinExistence type="predicted"/>
<evidence type="ECO:0000313" key="1">
    <source>
        <dbReference type="EMBL" id="GAH74567.1"/>
    </source>
</evidence>
<gene>
    <name evidence="1" type="ORF">S03H2_45922</name>
</gene>
<protein>
    <submittedName>
        <fullName evidence="1">Uncharacterized protein</fullName>
    </submittedName>
</protein>
<sequence>IWTLAMVGENFVNDARNIKTYKDQTGNLRSSIGYIIARDGNIIQENIEGKAEGRAQAKEIANEVLRENNKGFVLIVVAGMEYAAAVESKGYDVITGSVPAAKALLKLKIKEYSL</sequence>
<name>X1HYQ3_9ZZZZ</name>
<accession>X1HYQ3</accession>
<comment type="caution">
    <text evidence="1">The sequence shown here is derived from an EMBL/GenBank/DDBJ whole genome shotgun (WGS) entry which is preliminary data.</text>
</comment>